<dbReference type="Pfam" id="PF01925">
    <property type="entry name" value="TauE"/>
    <property type="match status" value="1"/>
</dbReference>
<protein>
    <recommendedName>
        <fullName evidence="8">Probable membrane transporter protein</fullName>
    </recommendedName>
</protein>
<dbReference type="Proteomes" id="UP000253769">
    <property type="component" value="Unassembled WGS sequence"/>
</dbReference>
<evidence type="ECO:0000256" key="2">
    <source>
        <dbReference type="ARBA" id="ARBA00009142"/>
    </source>
</evidence>
<dbReference type="AlphaFoldDB" id="A0A369WCD7"/>
<feature type="transmembrane region" description="Helical" evidence="8">
    <location>
        <begin position="33"/>
        <end position="63"/>
    </location>
</feature>
<feature type="transmembrane region" description="Helical" evidence="8">
    <location>
        <begin position="98"/>
        <end position="115"/>
    </location>
</feature>
<reference evidence="9 10" key="1">
    <citation type="submission" date="2018-07" db="EMBL/GenBank/DDBJ databases">
        <title>Motiliproteus coralliicola sp. nov., a bacterium isolated from Coral.</title>
        <authorList>
            <person name="Wang G."/>
        </authorList>
    </citation>
    <scope>NUCLEOTIDE SEQUENCE [LARGE SCALE GENOMIC DNA]</scope>
    <source>
        <strain evidence="9 10">C34</strain>
    </source>
</reference>
<name>A0A369WCD7_9GAMM</name>
<keyword evidence="3" id="KW-0813">Transport</keyword>
<dbReference type="OrthoDB" id="5472127at2"/>
<keyword evidence="7 8" id="KW-0472">Membrane</keyword>
<evidence type="ECO:0000256" key="7">
    <source>
        <dbReference type="ARBA" id="ARBA00023136"/>
    </source>
</evidence>
<dbReference type="InterPro" id="IPR052017">
    <property type="entry name" value="TSUP"/>
</dbReference>
<evidence type="ECO:0000256" key="4">
    <source>
        <dbReference type="ARBA" id="ARBA00022475"/>
    </source>
</evidence>
<keyword evidence="10" id="KW-1185">Reference proteome</keyword>
<feature type="transmembrane region" description="Helical" evidence="8">
    <location>
        <begin position="127"/>
        <end position="152"/>
    </location>
</feature>
<keyword evidence="6 8" id="KW-1133">Transmembrane helix</keyword>
<proteinExistence type="inferred from homology"/>
<dbReference type="InterPro" id="IPR002781">
    <property type="entry name" value="TM_pro_TauE-like"/>
</dbReference>
<evidence type="ECO:0000256" key="5">
    <source>
        <dbReference type="ARBA" id="ARBA00022692"/>
    </source>
</evidence>
<evidence type="ECO:0000313" key="9">
    <source>
        <dbReference type="EMBL" id="RDE19690.1"/>
    </source>
</evidence>
<dbReference type="RefSeq" id="WP_114696036.1">
    <property type="nucleotide sequence ID" value="NZ_QQOH01000003.1"/>
</dbReference>
<dbReference type="PANTHER" id="PTHR30269:SF37">
    <property type="entry name" value="MEMBRANE TRANSPORTER PROTEIN"/>
    <property type="match status" value="1"/>
</dbReference>
<keyword evidence="5 8" id="KW-0812">Transmembrane</keyword>
<evidence type="ECO:0000256" key="6">
    <source>
        <dbReference type="ARBA" id="ARBA00022989"/>
    </source>
</evidence>
<organism evidence="9 10">
    <name type="scientific">Motiliproteus coralliicola</name>
    <dbReference type="NCBI Taxonomy" id="2283196"/>
    <lineage>
        <taxon>Bacteria</taxon>
        <taxon>Pseudomonadati</taxon>
        <taxon>Pseudomonadota</taxon>
        <taxon>Gammaproteobacteria</taxon>
        <taxon>Oceanospirillales</taxon>
        <taxon>Oceanospirillaceae</taxon>
        <taxon>Motiliproteus</taxon>
    </lineage>
</organism>
<accession>A0A369WCD7</accession>
<gene>
    <name evidence="9" type="ORF">DV711_12475</name>
</gene>
<dbReference type="PANTHER" id="PTHR30269">
    <property type="entry name" value="TRANSMEMBRANE PROTEIN YFCA"/>
    <property type="match status" value="1"/>
</dbReference>
<feature type="transmembrane region" description="Helical" evidence="8">
    <location>
        <begin position="218"/>
        <end position="236"/>
    </location>
</feature>
<evidence type="ECO:0000256" key="8">
    <source>
        <dbReference type="RuleBase" id="RU363041"/>
    </source>
</evidence>
<comment type="similarity">
    <text evidence="2 8">Belongs to the 4-toluene sulfonate uptake permease (TSUP) (TC 2.A.102) family.</text>
</comment>
<comment type="subcellular location">
    <subcellularLocation>
        <location evidence="1 8">Cell membrane</location>
        <topology evidence="1 8">Multi-pass membrane protein</topology>
    </subcellularLocation>
</comment>
<feature type="transmembrane region" description="Helical" evidence="8">
    <location>
        <begin position="190"/>
        <end position="206"/>
    </location>
</feature>
<dbReference type="EMBL" id="QQOH01000003">
    <property type="protein sequence ID" value="RDE19690.1"/>
    <property type="molecule type" value="Genomic_DNA"/>
</dbReference>
<sequence>MEWTLSHFAIATISVASGALLQAATGLGAGLIVVPLLAMLSLSLVPGPMIFASLALSTTMAIAGRQQIDFEGFKPLLGGLLLGTVVAAATVAKLPLEKLGLLFGVMILLAVGLSLRQPRFNFSVGGCFGAGLLSGVMGTAAGIGAPVLALLYQHHSGPTLRATLALLYCLSSLMMLALLHWAGRFGQAELISGLTLVPGFVIGYLISPRLAGFIDQGYARPAVLILSSVSALLLIGRSLF</sequence>
<dbReference type="GO" id="GO:0005886">
    <property type="term" value="C:plasma membrane"/>
    <property type="evidence" value="ECO:0007669"/>
    <property type="project" value="UniProtKB-SubCell"/>
</dbReference>
<feature type="transmembrane region" description="Helical" evidence="8">
    <location>
        <begin position="75"/>
        <end position="92"/>
    </location>
</feature>
<comment type="caution">
    <text evidence="9">The sequence shown here is derived from an EMBL/GenBank/DDBJ whole genome shotgun (WGS) entry which is preliminary data.</text>
</comment>
<keyword evidence="4 8" id="KW-1003">Cell membrane</keyword>
<evidence type="ECO:0000256" key="1">
    <source>
        <dbReference type="ARBA" id="ARBA00004651"/>
    </source>
</evidence>
<evidence type="ECO:0000313" key="10">
    <source>
        <dbReference type="Proteomes" id="UP000253769"/>
    </source>
</evidence>
<evidence type="ECO:0000256" key="3">
    <source>
        <dbReference type="ARBA" id="ARBA00022448"/>
    </source>
</evidence>
<feature type="transmembrane region" description="Helical" evidence="8">
    <location>
        <begin position="164"/>
        <end position="183"/>
    </location>
</feature>